<comment type="caution">
    <text evidence="4">The sequence shown here is derived from an EMBL/GenBank/DDBJ whole genome shotgun (WGS) entry which is preliminary data.</text>
</comment>
<dbReference type="SUPFAM" id="SSF51621">
    <property type="entry name" value="Phosphoenolpyruvate/pyruvate domain"/>
    <property type="match status" value="1"/>
</dbReference>
<keyword evidence="1" id="KW-0479">Metal-binding</keyword>
<dbReference type="PANTHER" id="PTHR30502:SF8">
    <property type="entry name" value="SYNTHASE, PUTATIVE-RELATED"/>
    <property type="match status" value="1"/>
</dbReference>
<accession>A0AA38VL34</accession>
<evidence type="ECO:0000313" key="4">
    <source>
        <dbReference type="EMBL" id="KAJ9138139.1"/>
    </source>
</evidence>
<dbReference type="PANTHER" id="PTHR30502">
    <property type="entry name" value="2-KETO-3-DEOXY-L-RHAMNONATE ALDOLASE"/>
    <property type="match status" value="1"/>
</dbReference>
<dbReference type="InterPro" id="IPR015813">
    <property type="entry name" value="Pyrv/PenolPyrv_kinase-like_dom"/>
</dbReference>
<evidence type="ECO:0000256" key="2">
    <source>
        <dbReference type="ARBA" id="ARBA00023239"/>
    </source>
</evidence>
<dbReference type="GO" id="GO:0046872">
    <property type="term" value="F:metal ion binding"/>
    <property type="evidence" value="ECO:0007669"/>
    <property type="project" value="UniProtKB-KW"/>
</dbReference>
<dbReference type="EMBL" id="JANBVO010000031">
    <property type="protein sequence ID" value="KAJ9138139.1"/>
    <property type="molecule type" value="Genomic_DNA"/>
</dbReference>
<dbReference type="GO" id="GO:0016832">
    <property type="term" value="F:aldehyde-lyase activity"/>
    <property type="evidence" value="ECO:0007669"/>
    <property type="project" value="TreeGrafter"/>
</dbReference>
<dbReference type="Proteomes" id="UP001174694">
    <property type="component" value="Unassembled WGS sequence"/>
</dbReference>
<protein>
    <submittedName>
        <fullName evidence="4">HpcH/HpaI aldolase/citrate lyase family protein</fullName>
    </submittedName>
</protein>
<feature type="domain" description="HpcH/HpaI aldolase/citrate lyase" evidence="3">
    <location>
        <begin position="54"/>
        <end position="224"/>
    </location>
</feature>
<name>A0AA38VL34_9PEZI</name>
<evidence type="ECO:0000313" key="5">
    <source>
        <dbReference type="Proteomes" id="UP001174694"/>
    </source>
</evidence>
<dbReference type="GO" id="GO:0005737">
    <property type="term" value="C:cytoplasm"/>
    <property type="evidence" value="ECO:0007669"/>
    <property type="project" value="TreeGrafter"/>
</dbReference>
<organism evidence="4 5">
    <name type="scientific">Pleurostoma richardsiae</name>
    <dbReference type="NCBI Taxonomy" id="41990"/>
    <lineage>
        <taxon>Eukaryota</taxon>
        <taxon>Fungi</taxon>
        <taxon>Dikarya</taxon>
        <taxon>Ascomycota</taxon>
        <taxon>Pezizomycotina</taxon>
        <taxon>Sordariomycetes</taxon>
        <taxon>Sordariomycetidae</taxon>
        <taxon>Calosphaeriales</taxon>
        <taxon>Pleurostomataceae</taxon>
        <taxon>Pleurostoma</taxon>
    </lineage>
</organism>
<dbReference type="AlphaFoldDB" id="A0AA38VL34"/>
<reference evidence="4" key="1">
    <citation type="submission" date="2022-07" db="EMBL/GenBank/DDBJ databases">
        <title>Fungi with potential for degradation of polypropylene.</title>
        <authorList>
            <person name="Gostincar C."/>
        </authorList>
    </citation>
    <scope>NUCLEOTIDE SEQUENCE</scope>
    <source>
        <strain evidence="4">EXF-13308</strain>
    </source>
</reference>
<keyword evidence="5" id="KW-1185">Reference proteome</keyword>
<keyword evidence="2 4" id="KW-0456">Lyase</keyword>
<dbReference type="Pfam" id="PF03328">
    <property type="entry name" value="HpcH_HpaI"/>
    <property type="match status" value="1"/>
</dbReference>
<dbReference type="InterPro" id="IPR040442">
    <property type="entry name" value="Pyrv_kinase-like_dom_sf"/>
</dbReference>
<dbReference type="InterPro" id="IPR005000">
    <property type="entry name" value="Aldolase/citrate-lyase_domain"/>
</dbReference>
<dbReference type="Gene3D" id="3.20.20.60">
    <property type="entry name" value="Phosphoenolpyruvate-binding domains"/>
    <property type="match status" value="1"/>
</dbReference>
<dbReference type="InterPro" id="IPR050251">
    <property type="entry name" value="HpcH-HpaI_aldolase"/>
</dbReference>
<proteinExistence type="predicted"/>
<sequence length="298" mass="32366">MGSQGTATDGVQAQGMAAYAAPSLFQPHRARQALRDAHEGKIPPLLGYYAGLSSVPISRYLAPMNYDCVWVDWEHTSCNVETMTTIVHETIFMSHGRTIPFVRVPGHDHAAIGYALDAGASIVVPQVETVEQAKHVLSAAKYGTKHNGTRSAPPFRLVRGLTDRPYDPSRDIHRCLNDQAAVMFQIESLEGIRNLDAILTACPDADAIWLGSLDCRISMNLPGNGGMGGSEPEWQEAVGLFKETMRKHDKPYSGFYMGPPEGVKKGIEGMCMAYIDADVVALGGMYEKLGAMKQAIAQ</sequence>
<evidence type="ECO:0000259" key="3">
    <source>
        <dbReference type="Pfam" id="PF03328"/>
    </source>
</evidence>
<evidence type="ECO:0000256" key="1">
    <source>
        <dbReference type="ARBA" id="ARBA00022723"/>
    </source>
</evidence>
<gene>
    <name evidence="4" type="ORF">NKR23_g8758</name>
</gene>